<evidence type="ECO:0000313" key="9">
    <source>
        <dbReference type="Proteomes" id="UP000319342"/>
    </source>
</evidence>
<dbReference type="GO" id="GO:0003677">
    <property type="term" value="F:DNA binding"/>
    <property type="evidence" value="ECO:0007669"/>
    <property type="project" value="UniProtKB-KW"/>
</dbReference>
<dbReference type="Pfam" id="PF04542">
    <property type="entry name" value="Sigma70_r2"/>
    <property type="match status" value="1"/>
</dbReference>
<dbReference type="Proteomes" id="UP000319342">
    <property type="component" value="Chromosome"/>
</dbReference>
<dbReference type="AlphaFoldDB" id="A0A518CW41"/>
<dbReference type="SUPFAM" id="SSF88659">
    <property type="entry name" value="Sigma3 and sigma4 domains of RNA polymerase sigma factors"/>
    <property type="match status" value="1"/>
</dbReference>
<dbReference type="Pfam" id="PF08281">
    <property type="entry name" value="Sigma70_r4_2"/>
    <property type="match status" value="1"/>
</dbReference>
<protein>
    <submittedName>
        <fullName evidence="8">ECF RNA polymerase sigma factor SigM</fullName>
    </submittedName>
</protein>
<dbReference type="RefSeq" id="WP_145183068.1">
    <property type="nucleotide sequence ID" value="NZ_CP036290.1"/>
</dbReference>
<keyword evidence="4" id="KW-0238">DNA-binding</keyword>
<evidence type="ECO:0000256" key="5">
    <source>
        <dbReference type="ARBA" id="ARBA00023163"/>
    </source>
</evidence>
<dbReference type="OrthoDB" id="9782703at2"/>
<evidence type="ECO:0000259" key="7">
    <source>
        <dbReference type="Pfam" id="PF08281"/>
    </source>
</evidence>
<dbReference type="PANTHER" id="PTHR43133:SF8">
    <property type="entry name" value="RNA POLYMERASE SIGMA FACTOR HI_1459-RELATED"/>
    <property type="match status" value="1"/>
</dbReference>
<keyword evidence="9" id="KW-1185">Reference proteome</keyword>
<dbReference type="InterPro" id="IPR036388">
    <property type="entry name" value="WH-like_DNA-bd_sf"/>
</dbReference>
<feature type="domain" description="RNA polymerase sigma factor 70 region 4 type 2" evidence="7">
    <location>
        <begin position="134"/>
        <end position="186"/>
    </location>
</feature>
<dbReference type="SUPFAM" id="SSF88946">
    <property type="entry name" value="Sigma2 domain of RNA polymerase sigma factors"/>
    <property type="match status" value="1"/>
</dbReference>
<dbReference type="InterPro" id="IPR013324">
    <property type="entry name" value="RNA_pol_sigma_r3/r4-like"/>
</dbReference>
<organism evidence="8 9">
    <name type="scientific">Rohdeia mirabilis</name>
    <dbReference type="NCBI Taxonomy" id="2528008"/>
    <lineage>
        <taxon>Bacteria</taxon>
        <taxon>Pseudomonadati</taxon>
        <taxon>Planctomycetota</taxon>
        <taxon>Planctomycetia</taxon>
        <taxon>Planctomycetia incertae sedis</taxon>
        <taxon>Rohdeia</taxon>
    </lineage>
</organism>
<gene>
    <name evidence="8" type="primary">sigM</name>
    <name evidence="8" type="ORF">Pla163_05170</name>
</gene>
<dbReference type="NCBIfam" id="TIGR02937">
    <property type="entry name" value="sigma70-ECF"/>
    <property type="match status" value="1"/>
</dbReference>
<feature type="domain" description="RNA polymerase sigma-70 region 2" evidence="6">
    <location>
        <begin position="37"/>
        <end position="101"/>
    </location>
</feature>
<evidence type="ECO:0000256" key="3">
    <source>
        <dbReference type="ARBA" id="ARBA00023082"/>
    </source>
</evidence>
<evidence type="ECO:0000256" key="2">
    <source>
        <dbReference type="ARBA" id="ARBA00023015"/>
    </source>
</evidence>
<evidence type="ECO:0000259" key="6">
    <source>
        <dbReference type="Pfam" id="PF04542"/>
    </source>
</evidence>
<comment type="similarity">
    <text evidence="1">Belongs to the sigma-70 factor family. ECF subfamily.</text>
</comment>
<dbReference type="CDD" id="cd06171">
    <property type="entry name" value="Sigma70_r4"/>
    <property type="match status" value="1"/>
</dbReference>
<dbReference type="InterPro" id="IPR039425">
    <property type="entry name" value="RNA_pol_sigma-70-like"/>
</dbReference>
<keyword evidence="3" id="KW-0731">Sigma factor</keyword>
<sequence>MVDPHGPASDRSERAGVDPELLEALAAREPRAIERWYRAEHPRVWRTCLGLVADPAEADDLAQDAMLKLADRLDRRDPAVPYAAWRTKVVVNLCRDRRRRIDARRRAEEAGASERPELPLPDPSEIASQAELQQIVRDVLQRLPEREREAFVLRELEQFTTAEVALAMEVGESTVRSLTTLARRRLRELLEPRLAGRSTDSGGERG</sequence>
<evidence type="ECO:0000256" key="4">
    <source>
        <dbReference type="ARBA" id="ARBA00023125"/>
    </source>
</evidence>
<dbReference type="InterPro" id="IPR007627">
    <property type="entry name" value="RNA_pol_sigma70_r2"/>
</dbReference>
<evidence type="ECO:0000256" key="1">
    <source>
        <dbReference type="ARBA" id="ARBA00010641"/>
    </source>
</evidence>
<dbReference type="InterPro" id="IPR013325">
    <property type="entry name" value="RNA_pol_sigma_r2"/>
</dbReference>
<name>A0A518CW41_9BACT</name>
<dbReference type="PANTHER" id="PTHR43133">
    <property type="entry name" value="RNA POLYMERASE ECF-TYPE SIGMA FACTO"/>
    <property type="match status" value="1"/>
</dbReference>
<dbReference type="GO" id="GO:0006352">
    <property type="term" value="P:DNA-templated transcription initiation"/>
    <property type="evidence" value="ECO:0007669"/>
    <property type="project" value="InterPro"/>
</dbReference>
<dbReference type="InterPro" id="IPR014284">
    <property type="entry name" value="RNA_pol_sigma-70_dom"/>
</dbReference>
<dbReference type="Gene3D" id="1.10.1740.10">
    <property type="match status" value="1"/>
</dbReference>
<proteinExistence type="inferred from homology"/>
<dbReference type="Gene3D" id="1.10.10.10">
    <property type="entry name" value="Winged helix-like DNA-binding domain superfamily/Winged helix DNA-binding domain"/>
    <property type="match status" value="1"/>
</dbReference>
<dbReference type="GO" id="GO:0016987">
    <property type="term" value="F:sigma factor activity"/>
    <property type="evidence" value="ECO:0007669"/>
    <property type="project" value="UniProtKB-KW"/>
</dbReference>
<evidence type="ECO:0000313" key="8">
    <source>
        <dbReference type="EMBL" id="QDU83418.1"/>
    </source>
</evidence>
<accession>A0A518CW41</accession>
<reference evidence="8 9" key="1">
    <citation type="submission" date="2019-02" db="EMBL/GenBank/DDBJ databases">
        <title>Deep-cultivation of Planctomycetes and their phenomic and genomic characterization uncovers novel biology.</title>
        <authorList>
            <person name="Wiegand S."/>
            <person name="Jogler M."/>
            <person name="Boedeker C."/>
            <person name="Pinto D."/>
            <person name="Vollmers J."/>
            <person name="Rivas-Marin E."/>
            <person name="Kohn T."/>
            <person name="Peeters S.H."/>
            <person name="Heuer A."/>
            <person name="Rast P."/>
            <person name="Oberbeckmann S."/>
            <person name="Bunk B."/>
            <person name="Jeske O."/>
            <person name="Meyerdierks A."/>
            <person name="Storesund J.E."/>
            <person name="Kallscheuer N."/>
            <person name="Luecker S."/>
            <person name="Lage O.M."/>
            <person name="Pohl T."/>
            <person name="Merkel B.J."/>
            <person name="Hornburger P."/>
            <person name="Mueller R.-W."/>
            <person name="Bruemmer F."/>
            <person name="Labrenz M."/>
            <person name="Spormann A.M."/>
            <person name="Op den Camp H."/>
            <person name="Overmann J."/>
            <person name="Amann R."/>
            <person name="Jetten M.S.M."/>
            <person name="Mascher T."/>
            <person name="Medema M.H."/>
            <person name="Devos D.P."/>
            <person name="Kaster A.-K."/>
            <person name="Ovreas L."/>
            <person name="Rohde M."/>
            <person name="Galperin M.Y."/>
            <person name="Jogler C."/>
        </authorList>
    </citation>
    <scope>NUCLEOTIDE SEQUENCE [LARGE SCALE GENOMIC DNA]</scope>
    <source>
        <strain evidence="8 9">Pla163</strain>
    </source>
</reference>
<keyword evidence="5" id="KW-0804">Transcription</keyword>
<dbReference type="EMBL" id="CP036290">
    <property type="protein sequence ID" value="QDU83418.1"/>
    <property type="molecule type" value="Genomic_DNA"/>
</dbReference>
<dbReference type="InterPro" id="IPR013249">
    <property type="entry name" value="RNA_pol_sigma70_r4_t2"/>
</dbReference>
<keyword evidence="2" id="KW-0805">Transcription regulation</keyword>